<accession>A0A8J2PB69</accession>
<organism evidence="1 2">
    <name type="scientific">Allacma fusca</name>
    <dbReference type="NCBI Taxonomy" id="39272"/>
    <lineage>
        <taxon>Eukaryota</taxon>
        <taxon>Metazoa</taxon>
        <taxon>Ecdysozoa</taxon>
        <taxon>Arthropoda</taxon>
        <taxon>Hexapoda</taxon>
        <taxon>Collembola</taxon>
        <taxon>Symphypleona</taxon>
        <taxon>Sminthuridae</taxon>
        <taxon>Allacma</taxon>
    </lineage>
</organism>
<sequence length="206" mass="23748">SDVNGGGHELCEDWLQDRQSQEPNEHGSSLNRQEKILLINAYVIKHGLTKSATEDLLTLLQLLSPEDRDIPSSHFLLKKEISVNMNNCKTQFICPKCQSLIGEEKQENYLECESCRTELSNESMLRSGSYFITFDIRYMINSLLQSEEVSACLYRNLLKRNANHQVFQQDICDGESYKTLGLQEFDFSEWQLLSAYMGLQIHSIRI</sequence>
<gene>
    <name evidence="1" type="ORF">AFUS01_LOCUS32043</name>
</gene>
<feature type="non-terminal residue" evidence="1">
    <location>
        <position position="206"/>
    </location>
</feature>
<proteinExistence type="predicted"/>
<dbReference type="OrthoDB" id="8065906at2759"/>
<name>A0A8J2PB69_9HEXA</name>
<evidence type="ECO:0000313" key="1">
    <source>
        <dbReference type="EMBL" id="CAG7821726.1"/>
    </source>
</evidence>
<protein>
    <submittedName>
        <fullName evidence="1">Uncharacterized protein</fullName>
    </submittedName>
</protein>
<dbReference type="AlphaFoldDB" id="A0A8J2PB69"/>
<dbReference type="EMBL" id="CAJVCH010519149">
    <property type="protein sequence ID" value="CAG7821726.1"/>
    <property type="molecule type" value="Genomic_DNA"/>
</dbReference>
<evidence type="ECO:0000313" key="2">
    <source>
        <dbReference type="Proteomes" id="UP000708208"/>
    </source>
</evidence>
<reference evidence="1" key="1">
    <citation type="submission" date="2021-06" db="EMBL/GenBank/DDBJ databases">
        <authorList>
            <person name="Hodson N. C."/>
            <person name="Mongue J. A."/>
            <person name="Jaron S. K."/>
        </authorList>
    </citation>
    <scope>NUCLEOTIDE SEQUENCE</scope>
</reference>
<dbReference type="Proteomes" id="UP000708208">
    <property type="component" value="Unassembled WGS sequence"/>
</dbReference>
<comment type="caution">
    <text evidence="1">The sequence shown here is derived from an EMBL/GenBank/DDBJ whole genome shotgun (WGS) entry which is preliminary data.</text>
</comment>
<keyword evidence="2" id="KW-1185">Reference proteome</keyword>